<proteinExistence type="predicted"/>
<sequence length="54" mass="6247">MAASYGLCHQRPLLYDAAFFLKNTMRLGSIDFIIYQDLIEQSNLPHCSLRKFPV</sequence>
<accession>G9EP00</accession>
<reference evidence="1 2" key="1">
    <citation type="journal article" date="2011" name="BMC Genomics">
        <title>Insight into cross-talk between intra-amoebal pathogens.</title>
        <authorList>
            <person name="Gimenez G."/>
            <person name="Bertelli C."/>
            <person name="Moliner C."/>
            <person name="Robert C."/>
            <person name="Raoult D."/>
            <person name="Fournier P.E."/>
            <person name="Greub G."/>
        </authorList>
    </citation>
    <scope>NUCLEOTIDE SEQUENCE [LARGE SCALE GENOMIC DNA]</scope>
    <source>
        <strain evidence="1 2">LLAP12</strain>
    </source>
</reference>
<dbReference type="EMBL" id="JH413822">
    <property type="protein sequence ID" value="EHL30835.1"/>
    <property type="molecule type" value="Genomic_DNA"/>
</dbReference>
<dbReference type="HOGENOM" id="CLU_3044833_0_0_6"/>
<name>G9EP00_9GAMM</name>
<organism evidence="1 2">
    <name type="scientific">Legionella drancourtii LLAP12</name>
    <dbReference type="NCBI Taxonomy" id="658187"/>
    <lineage>
        <taxon>Bacteria</taxon>
        <taxon>Pseudomonadati</taxon>
        <taxon>Pseudomonadota</taxon>
        <taxon>Gammaproteobacteria</taxon>
        <taxon>Legionellales</taxon>
        <taxon>Legionellaceae</taxon>
        <taxon>Legionella</taxon>
    </lineage>
</organism>
<dbReference type="InParanoid" id="G9EP00"/>
<evidence type="ECO:0000313" key="2">
    <source>
        <dbReference type="Proteomes" id="UP000002770"/>
    </source>
</evidence>
<evidence type="ECO:0000313" key="1">
    <source>
        <dbReference type="EMBL" id="EHL30835.1"/>
    </source>
</evidence>
<protein>
    <submittedName>
        <fullName evidence="1">Uncharacterized protein</fullName>
    </submittedName>
</protein>
<gene>
    <name evidence="1" type="ORF">LDG_6980</name>
</gene>
<dbReference type="Proteomes" id="UP000002770">
    <property type="component" value="Unassembled WGS sequence"/>
</dbReference>
<keyword evidence="2" id="KW-1185">Reference proteome</keyword>
<dbReference type="AlphaFoldDB" id="G9EP00"/>